<organism evidence="1 2">
    <name type="scientific">Caldalkalibacillus horti</name>
    <dbReference type="NCBI Taxonomy" id="77523"/>
    <lineage>
        <taxon>Bacteria</taxon>
        <taxon>Bacillati</taxon>
        <taxon>Bacillota</taxon>
        <taxon>Bacilli</taxon>
        <taxon>Bacillales</taxon>
        <taxon>Bacillaceae</taxon>
        <taxon>Caldalkalibacillus</taxon>
    </lineage>
</organism>
<evidence type="ECO:0000313" key="1">
    <source>
        <dbReference type="EMBL" id="MDQ0164462.1"/>
    </source>
</evidence>
<protein>
    <recommendedName>
        <fullName evidence="3">DUF3221 domain-containing protein</fullName>
    </recommendedName>
</protein>
<comment type="caution">
    <text evidence="1">The sequence shown here is derived from an EMBL/GenBank/DDBJ whole genome shotgun (WGS) entry which is preliminary data.</text>
</comment>
<gene>
    <name evidence="1" type="ORF">J2S11_000361</name>
</gene>
<keyword evidence="2" id="KW-1185">Reference proteome</keyword>
<dbReference type="Proteomes" id="UP001235840">
    <property type="component" value="Unassembled WGS sequence"/>
</dbReference>
<reference evidence="1 2" key="1">
    <citation type="submission" date="2023-07" db="EMBL/GenBank/DDBJ databases">
        <title>Genomic Encyclopedia of Type Strains, Phase IV (KMG-IV): sequencing the most valuable type-strain genomes for metagenomic binning, comparative biology and taxonomic classification.</title>
        <authorList>
            <person name="Goeker M."/>
        </authorList>
    </citation>
    <scope>NUCLEOTIDE SEQUENCE [LARGE SCALE GENOMIC DNA]</scope>
    <source>
        <strain evidence="1 2">DSM 12751</strain>
    </source>
</reference>
<dbReference type="Gene3D" id="2.40.50.140">
    <property type="entry name" value="Nucleic acid-binding proteins"/>
    <property type="match status" value="1"/>
</dbReference>
<proteinExistence type="predicted"/>
<name>A0ABT9VUE9_9BACI</name>
<accession>A0ABT9VUE9</accession>
<dbReference type="InterPro" id="IPR021598">
    <property type="entry name" value="DUF3221"/>
</dbReference>
<dbReference type="PROSITE" id="PS51257">
    <property type="entry name" value="PROKAR_LIPOPROTEIN"/>
    <property type="match status" value="1"/>
</dbReference>
<dbReference type="EMBL" id="JAUSTY010000001">
    <property type="protein sequence ID" value="MDQ0164462.1"/>
    <property type="molecule type" value="Genomic_DNA"/>
</dbReference>
<evidence type="ECO:0008006" key="3">
    <source>
        <dbReference type="Google" id="ProtNLM"/>
    </source>
</evidence>
<dbReference type="Pfam" id="PF11518">
    <property type="entry name" value="DUF3221"/>
    <property type="match status" value="1"/>
</dbReference>
<sequence length="114" mass="12762">MKKITMGFVLIVLFLSGCSEDFPGQGMTSKGYIVDKEEQRILVMTDITEDEMNSMSVNDLLVERRQAVWIDVPKDLSPAIESLNIGDKVSVLHGNVDDSYPLQTTAIEIEIVER</sequence>
<dbReference type="InterPro" id="IPR012340">
    <property type="entry name" value="NA-bd_OB-fold"/>
</dbReference>
<evidence type="ECO:0000313" key="2">
    <source>
        <dbReference type="Proteomes" id="UP001235840"/>
    </source>
</evidence>
<dbReference type="RefSeq" id="WP_307390086.1">
    <property type="nucleotide sequence ID" value="NZ_BAAADK010000021.1"/>
</dbReference>